<sequence length="80" mass="8787">MSTETIAPKIIQRPAGSIQLQKRPVEEKLTSRRSDDASSAMKVLVKANDPSPPATNESCTNDLEKEEKKVDPSMMMNTAL</sequence>
<evidence type="ECO:0000313" key="2">
    <source>
        <dbReference type="EMBL" id="KAK1745586.1"/>
    </source>
</evidence>
<evidence type="ECO:0000256" key="1">
    <source>
        <dbReference type="SAM" id="MobiDB-lite"/>
    </source>
</evidence>
<dbReference type="EMBL" id="JATAAI010000005">
    <property type="protein sequence ID" value="KAK1745586.1"/>
    <property type="molecule type" value="Genomic_DNA"/>
</dbReference>
<reference evidence="2" key="1">
    <citation type="submission" date="2023-06" db="EMBL/GenBank/DDBJ databases">
        <title>Survivors Of The Sea: Transcriptome response of Skeletonema marinoi to long-term dormancy.</title>
        <authorList>
            <person name="Pinder M.I.M."/>
            <person name="Kourtchenko O."/>
            <person name="Robertson E.K."/>
            <person name="Larsson T."/>
            <person name="Maumus F."/>
            <person name="Osuna-Cruz C.M."/>
            <person name="Vancaester E."/>
            <person name="Stenow R."/>
            <person name="Vandepoele K."/>
            <person name="Ploug H."/>
            <person name="Bruchert V."/>
            <person name="Godhe A."/>
            <person name="Topel M."/>
        </authorList>
    </citation>
    <scope>NUCLEOTIDE SEQUENCE</scope>
    <source>
        <strain evidence="2">R05AC</strain>
    </source>
</reference>
<feature type="region of interest" description="Disordered" evidence="1">
    <location>
        <begin position="1"/>
        <end position="80"/>
    </location>
</feature>
<gene>
    <name evidence="2" type="ORF">QTG54_003510</name>
</gene>
<keyword evidence="3" id="KW-1185">Reference proteome</keyword>
<organism evidence="2 3">
    <name type="scientific">Skeletonema marinoi</name>
    <dbReference type="NCBI Taxonomy" id="267567"/>
    <lineage>
        <taxon>Eukaryota</taxon>
        <taxon>Sar</taxon>
        <taxon>Stramenopiles</taxon>
        <taxon>Ochrophyta</taxon>
        <taxon>Bacillariophyta</taxon>
        <taxon>Coscinodiscophyceae</taxon>
        <taxon>Thalassiosirophycidae</taxon>
        <taxon>Thalassiosirales</taxon>
        <taxon>Skeletonemataceae</taxon>
        <taxon>Skeletonema</taxon>
        <taxon>Skeletonema marinoi-dohrnii complex</taxon>
    </lineage>
</organism>
<dbReference type="AlphaFoldDB" id="A0AAD9DFC0"/>
<feature type="compositionally biased region" description="Basic and acidic residues" evidence="1">
    <location>
        <begin position="23"/>
        <end position="36"/>
    </location>
</feature>
<feature type="compositionally biased region" description="Basic and acidic residues" evidence="1">
    <location>
        <begin position="62"/>
        <end position="71"/>
    </location>
</feature>
<comment type="caution">
    <text evidence="2">The sequence shown here is derived from an EMBL/GenBank/DDBJ whole genome shotgun (WGS) entry which is preliminary data.</text>
</comment>
<evidence type="ECO:0000313" key="3">
    <source>
        <dbReference type="Proteomes" id="UP001224775"/>
    </source>
</evidence>
<name>A0AAD9DFC0_9STRA</name>
<proteinExistence type="predicted"/>
<dbReference type="Proteomes" id="UP001224775">
    <property type="component" value="Unassembled WGS sequence"/>
</dbReference>
<protein>
    <submittedName>
        <fullName evidence="2">Uncharacterized protein</fullName>
    </submittedName>
</protein>
<accession>A0AAD9DFC0</accession>